<protein>
    <submittedName>
        <fullName evidence="1">Uncharacterized protein</fullName>
    </submittedName>
</protein>
<reference evidence="1 2" key="1">
    <citation type="submission" date="2013-05" db="EMBL/GenBank/DDBJ databases">
        <title>Genome assembly of Chondromyces apiculatus DSM 436.</title>
        <authorList>
            <person name="Sharma G."/>
            <person name="Khatri I."/>
            <person name="Kaur C."/>
            <person name="Mayilraj S."/>
            <person name="Subramanian S."/>
        </authorList>
    </citation>
    <scope>NUCLEOTIDE SEQUENCE [LARGE SCALE GENOMIC DNA]</scope>
    <source>
        <strain evidence="1 2">DSM 436</strain>
    </source>
</reference>
<evidence type="ECO:0000313" key="2">
    <source>
        <dbReference type="Proteomes" id="UP000019678"/>
    </source>
</evidence>
<sequence length="38" mass="4075">MTHIALHPGHIAIPGSPYRPPPRATFAFRQADIGILPG</sequence>
<proteinExistence type="predicted"/>
<evidence type="ECO:0000313" key="1">
    <source>
        <dbReference type="EMBL" id="EYF04291.1"/>
    </source>
</evidence>
<accession>A0A017T6T2</accession>
<dbReference type="Proteomes" id="UP000019678">
    <property type="component" value="Unassembled WGS sequence"/>
</dbReference>
<comment type="caution">
    <text evidence="1">The sequence shown here is derived from an EMBL/GenBank/DDBJ whole genome shotgun (WGS) entry which is preliminary data.</text>
</comment>
<gene>
    <name evidence="1" type="ORF">CAP_4635</name>
</gene>
<organism evidence="1 2">
    <name type="scientific">Chondromyces apiculatus DSM 436</name>
    <dbReference type="NCBI Taxonomy" id="1192034"/>
    <lineage>
        <taxon>Bacteria</taxon>
        <taxon>Pseudomonadati</taxon>
        <taxon>Myxococcota</taxon>
        <taxon>Polyangia</taxon>
        <taxon>Polyangiales</taxon>
        <taxon>Polyangiaceae</taxon>
        <taxon>Chondromyces</taxon>
    </lineage>
</organism>
<keyword evidence="2" id="KW-1185">Reference proteome</keyword>
<name>A0A017T6T2_9BACT</name>
<dbReference type="AlphaFoldDB" id="A0A017T6T2"/>
<dbReference type="EMBL" id="ASRX01000036">
    <property type="protein sequence ID" value="EYF04291.1"/>
    <property type="molecule type" value="Genomic_DNA"/>
</dbReference>